<protein>
    <submittedName>
        <fullName evidence="2">Uncharacterized protein</fullName>
    </submittedName>
</protein>
<sequence length="193" mass="20379">MNLKTAAIGVVVIVAVGILLGGRINPDDTPTATPTPSTAMHTPSAHQHPTPPHTHEEADEGDHGPEAPVVITPSYDGGEDPDWTVPPAERNHAIDTAETFIAGWLNPDPTQRTQQIQSVAAEALVAELAAPDLRIWATTPQGPPLIMELVSTNAMLRQTFADGRAIDLLLIVEPGSSTGWIVTDIAPAPLKPQ</sequence>
<gene>
    <name evidence="2" type="ORF">GCM10025789_31070</name>
</gene>
<comment type="caution">
    <text evidence="2">The sequence shown here is derived from an EMBL/GenBank/DDBJ whole genome shotgun (WGS) entry which is preliminary data.</text>
</comment>
<dbReference type="RefSeq" id="WP_345584526.1">
    <property type="nucleotide sequence ID" value="NZ_BAABLV010000066.1"/>
</dbReference>
<feature type="region of interest" description="Disordered" evidence="1">
    <location>
        <begin position="22"/>
        <end position="81"/>
    </location>
</feature>
<keyword evidence="3" id="KW-1185">Reference proteome</keyword>
<reference evidence="3" key="1">
    <citation type="journal article" date="2019" name="Int. J. Syst. Evol. Microbiol.">
        <title>The Global Catalogue of Microorganisms (GCM) 10K type strain sequencing project: providing services to taxonomists for standard genome sequencing and annotation.</title>
        <authorList>
            <consortium name="The Broad Institute Genomics Platform"/>
            <consortium name="The Broad Institute Genome Sequencing Center for Infectious Disease"/>
            <person name="Wu L."/>
            <person name="Ma J."/>
        </authorList>
    </citation>
    <scope>NUCLEOTIDE SEQUENCE [LARGE SCALE GENOMIC DNA]</scope>
    <source>
        <strain evidence="3">JCM 19125</strain>
    </source>
</reference>
<evidence type="ECO:0000313" key="2">
    <source>
        <dbReference type="EMBL" id="GAA4909650.1"/>
    </source>
</evidence>
<dbReference type="Proteomes" id="UP001501521">
    <property type="component" value="Unassembled WGS sequence"/>
</dbReference>
<feature type="compositionally biased region" description="Low complexity" evidence="1">
    <location>
        <begin position="22"/>
        <end position="48"/>
    </location>
</feature>
<evidence type="ECO:0000256" key="1">
    <source>
        <dbReference type="SAM" id="MobiDB-lite"/>
    </source>
</evidence>
<dbReference type="EMBL" id="BAABLV010000066">
    <property type="protein sequence ID" value="GAA4909650.1"/>
    <property type="molecule type" value="Genomic_DNA"/>
</dbReference>
<accession>A0ABP9FNS6</accession>
<evidence type="ECO:0000313" key="3">
    <source>
        <dbReference type="Proteomes" id="UP001501521"/>
    </source>
</evidence>
<organism evidence="2 3">
    <name type="scientific">Tessaracoccus lubricantis</name>
    <dbReference type="NCBI Taxonomy" id="545543"/>
    <lineage>
        <taxon>Bacteria</taxon>
        <taxon>Bacillati</taxon>
        <taxon>Actinomycetota</taxon>
        <taxon>Actinomycetes</taxon>
        <taxon>Propionibacteriales</taxon>
        <taxon>Propionibacteriaceae</taxon>
        <taxon>Tessaracoccus</taxon>
    </lineage>
</organism>
<feature type="compositionally biased region" description="Basic and acidic residues" evidence="1">
    <location>
        <begin position="53"/>
        <end position="65"/>
    </location>
</feature>
<name>A0ABP9FNS6_9ACTN</name>
<proteinExistence type="predicted"/>